<dbReference type="OrthoDB" id="9803995at2"/>
<dbReference type="EC" id="4.1.2.13" evidence="4"/>
<dbReference type="PANTHER" id="PTHR30304:SF0">
    <property type="entry name" value="D-TAGATOSE-1,6-BISPHOSPHATE ALDOLASE SUBUNIT GATY-RELATED"/>
    <property type="match status" value="1"/>
</dbReference>
<evidence type="ECO:0000313" key="4">
    <source>
        <dbReference type="EMBL" id="QCP34761.1"/>
    </source>
</evidence>
<comment type="cofactor">
    <cofactor evidence="3">
        <name>Zn(2+)</name>
        <dbReference type="ChEBI" id="CHEBI:29105"/>
    </cofactor>
    <text evidence="3">Binds 2 Zn(2+) ions per subunit. One is catalytic and the other provides a structural contribution.</text>
</comment>
<dbReference type="GO" id="GO:0004332">
    <property type="term" value="F:fructose-bisphosphate aldolase activity"/>
    <property type="evidence" value="ECO:0007669"/>
    <property type="project" value="UniProtKB-EC"/>
</dbReference>
<evidence type="ECO:0000256" key="1">
    <source>
        <dbReference type="PIRSR" id="PIRSR001359-1"/>
    </source>
</evidence>
<dbReference type="GO" id="GO:0005975">
    <property type="term" value="P:carbohydrate metabolic process"/>
    <property type="evidence" value="ECO:0007669"/>
    <property type="project" value="InterPro"/>
</dbReference>
<dbReference type="Gene3D" id="3.20.20.70">
    <property type="entry name" value="Aldolase class I"/>
    <property type="match status" value="1"/>
</dbReference>
<dbReference type="PANTHER" id="PTHR30304">
    <property type="entry name" value="D-TAGATOSE-1,6-BISPHOSPHATE ALDOLASE"/>
    <property type="match status" value="1"/>
</dbReference>
<dbReference type="CDD" id="cd00947">
    <property type="entry name" value="TBP_aldolase_IIB"/>
    <property type="match status" value="1"/>
</dbReference>
<keyword evidence="5" id="KW-1185">Reference proteome</keyword>
<evidence type="ECO:0000313" key="5">
    <source>
        <dbReference type="Proteomes" id="UP000298653"/>
    </source>
</evidence>
<dbReference type="RefSeq" id="WP_137328257.1">
    <property type="nucleotide sequence ID" value="NZ_CP040058.1"/>
</dbReference>
<feature type="binding site" evidence="3">
    <location>
        <position position="189"/>
    </location>
    <ligand>
        <name>Zn(2+)</name>
        <dbReference type="ChEBI" id="CHEBI:29105"/>
        <label>1</label>
        <note>catalytic</note>
    </ligand>
</feature>
<dbReference type="KEGG" id="arf:AR1Y2_1307"/>
<evidence type="ECO:0000256" key="2">
    <source>
        <dbReference type="PIRSR" id="PIRSR001359-2"/>
    </source>
</evidence>
<dbReference type="InterPro" id="IPR050246">
    <property type="entry name" value="Class_II_FBP_aldolase"/>
</dbReference>
<proteinExistence type="predicted"/>
<dbReference type="EMBL" id="CP040058">
    <property type="protein sequence ID" value="QCP34761.1"/>
    <property type="molecule type" value="Genomic_DNA"/>
</dbReference>
<protein>
    <submittedName>
        <fullName evidence="4">Fructose-bisphosphate aldolase class II</fullName>
        <ecNumber evidence="4">4.1.2.13</ecNumber>
    </submittedName>
</protein>
<dbReference type="GO" id="GO:0008270">
    <property type="term" value="F:zinc ion binding"/>
    <property type="evidence" value="ECO:0007669"/>
    <property type="project" value="InterPro"/>
</dbReference>
<name>A0A4P8IDD8_9FIRM</name>
<keyword evidence="3" id="KW-0862">Zinc</keyword>
<feature type="binding site" evidence="3">
    <location>
        <position position="133"/>
    </location>
    <ligand>
        <name>Zn(2+)</name>
        <dbReference type="ChEBI" id="CHEBI:29105"/>
        <label>2</label>
    </ligand>
</feature>
<dbReference type="SUPFAM" id="SSF51569">
    <property type="entry name" value="Aldolase"/>
    <property type="match status" value="1"/>
</dbReference>
<feature type="binding site" evidence="2">
    <location>
        <begin position="239"/>
        <end position="242"/>
    </location>
    <ligand>
        <name>dihydroxyacetone phosphate</name>
        <dbReference type="ChEBI" id="CHEBI:57642"/>
    </ligand>
</feature>
<evidence type="ECO:0000256" key="3">
    <source>
        <dbReference type="PIRSR" id="PIRSR001359-3"/>
    </source>
</evidence>
<dbReference type="Pfam" id="PF01116">
    <property type="entry name" value="F_bP_aldolase"/>
    <property type="match status" value="1"/>
</dbReference>
<dbReference type="NCBIfam" id="TIGR00167">
    <property type="entry name" value="cbbA"/>
    <property type="match status" value="1"/>
</dbReference>
<reference evidence="4 5" key="1">
    <citation type="submission" date="2019-05" db="EMBL/GenBank/DDBJ databases">
        <title>Complete genome sequencing of Anaerostipes rhamnosivorans.</title>
        <authorList>
            <person name="Bui T.P.N."/>
            <person name="de Vos W.M."/>
        </authorList>
    </citation>
    <scope>NUCLEOTIDE SEQUENCE [LARGE SCALE GENOMIC DNA]</scope>
    <source>
        <strain evidence="4 5">1y2</strain>
    </source>
</reference>
<organism evidence="4 5">
    <name type="scientific">Anaerostipes rhamnosivorans</name>
    <dbReference type="NCBI Taxonomy" id="1229621"/>
    <lineage>
        <taxon>Bacteria</taxon>
        <taxon>Bacillati</taxon>
        <taxon>Bacillota</taxon>
        <taxon>Clostridia</taxon>
        <taxon>Lachnospirales</taxon>
        <taxon>Lachnospiraceae</taxon>
        <taxon>Anaerostipes</taxon>
    </lineage>
</organism>
<feature type="binding site" evidence="2">
    <location>
        <position position="190"/>
    </location>
    <ligand>
        <name>dihydroxyacetone phosphate</name>
        <dbReference type="ChEBI" id="CHEBI:57642"/>
    </ligand>
</feature>
<feature type="binding site" evidence="3">
    <location>
        <position position="103"/>
    </location>
    <ligand>
        <name>Zn(2+)</name>
        <dbReference type="ChEBI" id="CHEBI:29105"/>
        <label>2</label>
    </ligand>
</feature>
<dbReference type="AlphaFoldDB" id="A0A4P8IDD8"/>
<dbReference type="InterPro" id="IPR000771">
    <property type="entry name" value="FBA_II"/>
</dbReference>
<dbReference type="Proteomes" id="UP000298653">
    <property type="component" value="Chromosome"/>
</dbReference>
<feature type="binding site" evidence="2">
    <location>
        <begin position="218"/>
        <end position="220"/>
    </location>
    <ligand>
        <name>dihydroxyacetone phosphate</name>
        <dbReference type="ChEBI" id="CHEBI:57642"/>
    </ligand>
</feature>
<dbReference type="PIRSF" id="PIRSF001359">
    <property type="entry name" value="F_bP_aldolase_II"/>
    <property type="match status" value="1"/>
</dbReference>
<feature type="binding site" evidence="3">
    <location>
        <position position="217"/>
    </location>
    <ligand>
        <name>Zn(2+)</name>
        <dbReference type="ChEBI" id="CHEBI:29105"/>
        <label>1</label>
        <note>catalytic</note>
    </ligand>
</feature>
<keyword evidence="4" id="KW-0456">Lyase</keyword>
<keyword evidence="3" id="KW-0479">Metal-binding</keyword>
<gene>
    <name evidence="4" type="ORF">AR1Y2_1307</name>
</gene>
<feature type="binding site" evidence="3">
    <location>
        <position position="82"/>
    </location>
    <ligand>
        <name>Zn(2+)</name>
        <dbReference type="ChEBI" id="CHEBI:29105"/>
        <label>1</label>
        <note>catalytic</note>
    </ligand>
</feature>
<dbReference type="InterPro" id="IPR013785">
    <property type="entry name" value="Aldolase_TIM"/>
</dbReference>
<feature type="active site" description="Proton donor" evidence="1">
    <location>
        <position position="81"/>
    </location>
</feature>
<accession>A0A4P8IDD8</accession>
<sequence length="294" mass="31699">MLVTMKEILGDAKEKKYAVGAFNVPNLESIQAVISAAEELGVPVIIQHAEVHENLISMQEIGPIMLDYAKRASVPVCVHLDHGASFDLCVQAIRLGFTSVMYDASAKSYEENFEETKEMVKIAHAAGVSVEAELGHIFTSAVGGGEGRGAVGADDFESLEDCYTDPDTAKAFVEGTDVDALAISFGTTHGVYLTEPKLDLNRITEIKNKIDIPFVMHGGSGVSDEDFKTSIQNGITKINYYTYSSMAGGNKVREFINAAGDEKVFFHDIIAAGKEAMKENVKAAMKVFASSILD</sequence>